<dbReference type="Proteomes" id="UP001499852">
    <property type="component" value="Unassembled WGS sequence"/>
</dbReference>
<sequence>MTILIILLLVSAQVIGTVQSTWTKSNARVSQFREARIAFDIITRNLSQATLNSYVDYDNSYLSDSVNTVSNTAPQNYLRKSDLRFVCGPAEGILQQGASAANSPGHAVFFQAPLGVAHDPSYVGLDRLLCGRGYFVQYTSDEFFRPEILPPGIPRFRYRLMEFSPPAEKNLIYPAAAAAPTGANTSIAWYEQAGVEMDTNATTINQNLTRPIADNIVALIVAPQVEVPGAGAGNQFQSVFNYDSAVDTEASPTKQGNQHRLPSLVKVILIAIDEGSADRLSQNSSPESPPFDTLISQALEGQDAAQNLNDTMTKVANIMADRRVNYRIFSATVSMRGAKWGS</sequence>
<reference evidence="2" key="1">
    <citation type="journal article" date="2019" name="Int. J. Syst. Evol. Microbiol.">
        <title>The Global Catalogue of Microorganisms (GCM) 10K type strain sequencing project: providing services to taxonomists for standard genome sequencing and annotation.</title>
        <authorList>
            <consortium name="The Broad Institute Genomics Platform"/>
            <consortium name="The Broad Institute Genome Sequencing Center for Infectious Disease"/>
            <person name="Wu L."/>
            <person name="Ma J."/>
        </authorList>
    </citation>
    <scope>NUCLEOTIDE SEQUENCE [LARGE SCALE GENOMIC DNA]</scope>
    <source>
        <strain evidence="2">JCM 18053</strain>
    </source>
</reference>
<dbReference type="NCBIfam" id="TIGR02599">
    <property type="entry name" value="Verru_Chthon cassette protein C"/>
    <property type="match status" value="1"/>
</dbReference>
<name>A0ABP9P9P3_9BACT</name>
<evidence type="ECO:0000313" key="1">
    <source>
        <dbReference type="EMBL" id="GAA5141536.1"/>
    </source>
</evidence>
<proteinExistence type="predicted"/>
<keyword evidence="2" id="KW-1185">Reference proteome</keyword>
<evidence type="ECO:0000313" key="2">
    <source>
        <dbReference type="Proteomes" id="UP001499852"/>
    </source>
</evidence>
<dbReference type="EMBL" id="BAABIA010000005">
    <property type="protein sequence ID" value="GAA5141536.1"/>
    <property type="molecule type" value="Genomic_DNA"/>
</dbReference>
<dbReference type="InterPro" id="IPR019839">
    <property type="entry name" value="Verru/Chthon_C"/>
</dbReference>
<organism evidence="1 2">
    <name type="scientific">Prosthecobacter algae</name>
    <dbReference type="NCBI Taxonomy" id="1144682"/>
    <lineage>
        <taxon>Bacteria</taxon>
        <taxon>Pseudomonadati</taxon>
        <taxon>Verrucomicrobiota</taxon>
        <taxon>Verrucomicrobiia</taxon>
        <taxon>Verrucomicrobiales</taxon>
        <taxon>Verrucomicrobiaceae</taxon>
        <taxon>Prosthecobacter</taxon>
    </lineage>
</organism>
<accession>A0ABP9P9P3</accession>
<comment type="caution">
    <text evidence="1">The sequence shown here is derived from an EMBL/GenBank/DDBJ whole genome shotgun (WGS) entry which is preliminary data.</text>
</comment>
<protein>
    <recommendedName>
        <fullName evidence="3">Verru_Chthon cassette protein C</fullName>
    </recommendedName>
</protein>
<evidence type="ECO:0008006" key="3">
    <source>
        <dbReference type="Google" id="ProtNLM"/>
    </source>
</evidence>
<gene>
    <name evidence="1" type="ORF">GCM10023213_25820</name>
</gene>